<organism evidence="2 3">
    <name type="scientific">Eumeta variegata</name>
    <name type="common">Bagworm moth</name>
    <name type="synonym">Eumeta japonica</name>
    <dbReference type="NCBI Taxonomy" id="151549"/>
    <lineage>
        <taxon>Eukaryota</taxon>
        <taxon>Metazoa</taxon>
        <taxon>Ecdysozoa</taxon>
        <taxon>Arthropoda</taxon>
        <taxon>Hexapoda</taxon>
        <taxon>Insecta</taxon>
        <taxon>Pterygota</taxon>
        <taxon>Neoptera</taxon>
        <taxon>Endopterygota</taxon>
        <taxon>Lepidoptera</taxon>
        <taxon>Glossata</taxon>
        <taxon>Ditrysia</taxon>
        <taxon>Tineoidea</taxon>
        <taxon>Psychidae</taxon>
        <taxon>Oiketicinae</taxon>
        <taxon>Eumeta</taxon>
    </lineage>
</organism>
<name>A0A4C1Z0S9_EUMVA</name>
<comment type="caution">
    <text evidence="2">The sequence shown here is derived from an EMBL/GenBank/DDBJ whole genome shotgun (WGS) entry which is preliminary data.</text>
</comment>
<sequence>MRDSWEKIEINWRPGTDRRPFKKTISPIQGSRRVAVMDWHLHVPPISNKDRNKHSNNMFKFSINNPGTLTLSRPS</sequence>
<feature type="compositionally biased region" description="Polar residues" evidence="1">
    <location>
        <begin position="55"/>
        <end position="75"/>
    </location>
</feature>
<evidence type="ECO:0000313" key="2">
    <source>
        <dbReference type="EMBL" id="GBP80812.1"/>
    </source>
</evidence>
<gene>
    <name evidence="2" type="ORF">EVAR_60439_1</name>
</gene>
<proteinExistence type="predicted"/>
<dbReference type="Proteomes" id="UP000299102">
    <property type="component" value="Unassembled WGS sequence"/>
</dbReference>
<dbReference type="EMBL" id="BGZK01001483">
    <property type="protein sequence ID" value="GBP80812.1"/>
    <property type="molecule type" value="Genomic_DNA"/>
</dbReference>
<evidence type="ECO:0000256" key="1">
    <source>
        <dbReference type="SAM" id="MobiDB-lite"/>
    </source>
</evidence>
<protein>
    <submittedName>
        <fullName evidence="2">Uncharacterized protein</fullName>
    </submittedName>
</protein>
<feature type="region of interest" description="Disordered" evidence="1">
    <location>
        <begin position="47"/>
        <end position="75"/>
    </location>
</feature>
<keyword evidence="3" id="KW-1185">Reference proteome</keyword>
<accession>A0A4C1Z0S9</accession>
<reference evidence="2 3" key="1">
    <citation type="journal article" date="2019" name="Commun. Biol.">
        <title>The bagworm genome reveals a unique fibroin gene that provides high tensile strength.</title>
        <authorList>
            <person name="Kono N."/>
            <person name="Nakamura H."/>
            <person name="Ohtoshi R."/>
            <person name="Tomita M."/>
            <person name="Numata K."/>
            <person name="Arakawa K."/>
        </authorList>
    </citation>
    <scope>NUCLEOTIDE SEQUENCE [LARGE SCALE GENOMIC DNA]</scope>
</reference>
<dbReference type="AlphaFoldDB" id="A0A4C1Z0S9"/>
<evidence type="ECO:0000313" key="3">
    <source>
        <dbReference type="Proteomes" id="UP000299102"/>
    </source>
</evidence>